<evidence type="ECO:0000313" key="8">
    <source>
        <dbReference type="EMBL" id="KAG0559666.1"/>
    </source>
</evidence>
<dbReference type="Gene3D" id="1.20.930.20">
    <property type="entry name" value="Adaptor protein Cbl, N-terminal domain"/>
    <property type="match status" value="1"/>
</dbReference>
<dbReference type="InterPro" id="IPR017441">
    <property type="entry name" value="Protein_kinase_ATP_BS"/>
</dbReference>
<evidence type="ECO:0000313" key="9">
    <source>
        <dbReference type="Proteomes" id="UP000822688"/>
    </source>
</evidence>
<comment type="caution">
    <text evidence="8">The sequence shown here is derived from an EMBL/GenBank/DDBJ whole genome shotgun (WGS) entry which is preliminary data.</text>
</comment>
<dbReference type="Pfam" id="PF07714">
    <property type="entry name" value="PK_Tyr_Ser-Thr"/>
    <property type="match status" value="2"/>
</dbReference>
<accession>A0A8T0GJG1</accession>
<protein>
    <recommendedName>
        <fullName evidence="7">Protein kinase domain-containing protein</fullName>
    </recommendedName>
</protein>
<sequence>MVLLEGIRKGMSLLSGLSTSTSSAEADFLNLCQQNVYSIQALVIRGNLLNEMQCRDLSQKLFKTVHSIQELVFHCGGSSDRFRRALERFYRILEKAELLVKKCSKDDWITEAVFQIENAKDFQVILLEVGLCYHAVYEQAKDVSGNLWNFQHLGQGTSAFTFRPASADKVREDQDTLKRRLVDLVRSRQISPIQLPVQQLQQCLAKYLLVTWECISRQTQTNELDLSSIILCMKEIESSETWGKDQYLGSGSFGGVCKSTWMSIPCAKKVFHGEVDESLFLKEAGILFHLKHTNVVKFFCCGNGQDREDCFMAMELMEKSLAKLILDQAKKGVPFSYQVSIEIIAQIARGMCYLHGMGVAHRDLKPPNVVINKLTSPYLEDQYCVKLVDFGLSKVRVEACKSNVMTGAGIGTTKYRAPEAHRDGPGRVNWFKADVYSFGVTCAHLLSLKDPFENVNLGNKYVELMNGLRPEIPATACPEKLVALINNCWDTCPISRPSFTEICIRLEEITHELLRGGFGGLSSPNQGYKQEMQIDCTSYDFIRIEVEEHSAVQRQGIPCTDEIIELKPTLDSSVIVNRHLETIKSFSSSTTDVSNFHSSAFGASSTPINKVAVEDLGITEHASTIGGSEYLSACTELVMPGTQGNGRLADNHHRELSSTPEAAGHFSNQCKVLKEHLVVAEAILNKETESSDDVSSADISVPQSALTELHRVVKIGKALIESCHNEPCQKAYLRQDKRIEAFAEALKDVVWCVSVVYYHNIREFSPRNLAMTMDTFPQAVLGAKEQYLLQKAVFADKKELHVSLHVWIQNHSCSAEECGRAMDEHEGADDPSVCLANQILARLANSKDDIIAGPVETDHISDTLWKTTQEVLEDIRRIGGGALGIVFETTWLGDKYAKKVVDVTDSTCHAVFVNEANALATLNHPHIVSIFAYSVSSSETCFFLMELMSHDLHKYILNKKMKRLGTNSPFSILASIDLMLQISEAMSYMNSQGMVHRFLTSYNILVKEVDDPVLQKEGFVLAKLGGFSSALSMPEVVPYDETTRNVDPGMWPMARWMAPEIWCIEDHHRLPSDHTFFPRKCDVYSYGIVFSEVLTGNLPFHNAVFNARELHQFSTALDNPWSSVRPELPESCPESLASLIRECWHTDPVRRPTFEEISRTLRYLKGLHILAGIHQ</sequence>
<dbReference type="SUPFAM" id="SSF56112">
    <property type="entry name" value="Protein kinase-like (PK-like)"/>
    <property type="match status" value="2"/>
</dbReference>
<feature type="domain" description="Protein kinase" evidence="7">
    <location>
        <begin position="872"/>
        <end position="1164"/>
    </location>
</feature>
<evidence type="ECO:0000256" key="3">
    <source>
        <dbReference type="ARBA" id="ARBA00022741"/>
    </source>
</evidence>
<dbReference type="InterPro" id="IPR001245">
    <property type="entry name" value="Ser-Thr/Tyr_kinase_cat_dom"/>
</dbReference>
<evidence type="ECO:0000256" key="2">
    <source>
        <dbReference type="ARBA" id="ARBA00022679"/>
    </source>
</evidence>
<reference evidence="8" key="1">
    <citation type="submission" date="2020-06" db="EMBL/GenBank/DDBJ databases">
        <title>WGS assembly of Ceratodon purpureus strain R40.</title>
        <authorList>
            <person name="Carey S.B."/>
            <person name="Jenkins J."/>
            <person name="Shu S."/>
            <person name="Lovell J.T."/>
            <person name="Sreedasyam A."/>
            <person name="Maumus F."/>
            <person name="Tiley G.P."/>
            <person name="Fernandez-Pozo N."/>
            <person name="Barry K."/>
            <person name="Chen C."/>
            <person name="Wang M."/>
            <person name="Lipzen A."/>
            <person name="Daum C."/>
            <person name="Saski C.A."/>
            <person name="Payton A.C."/>
            <person name="Mcbreen J.C."/>
            <person name="Conrad R.E."/>
            <person name="Kollar L.M."/>
            <person name="Olsson S."/>
            <person name="Huttunen S."/>
            <person name="Landis J.B."/>
            <person name="Wickett N.J."/>
            <person name="Johnson M.G."/>
            <person name="Rensing S.A."/>
            <person name="Grimwood J."/>
            <person name="Schmutz J."/>
            <person name="Mcdaniel S.F."/>
        </authorList>
    </citation>
    <scope>NUCLEOTIDE SEQUENCE</scope>
    <source>
        <strain evidence="8">R40</strain>
    </source>
</reference>
<dbReference type="EMBL" id="CM026431">
    <property type="protein sequence ID" value="KAG0559666.1"/>
    <property type="molecule type" value="Genomic_DNA"/>
</dbReference>
<dbReference type="GO" id="GO:0005524">
    <property type="term" value="F:ATP binding"/>
    <property type="evidence" value="ECO:0007669"/>
    <property type="project" value="UniProtKB-UniRule"/>
</dbReference>
<dbReference type="PROSITE" id="PS00107">
    <property type="entry name" value="PROTEIN_KINASE_ATP"/>
    <property type="match status" value="1"/>
</dbReference>
<dbReference type="InterPro" id="IPR051681">
    <property type="entry name" value="Ser/Thr_Kinases-Pseudokinases"/>
</dbReference>
<dbReference type="InterPro" id="IPR036537">
    <property type="entry name" value="Adaptor_Cbl_N_dom_sf"/>
</dbReference>
<dbReference type="SMART" id="SM00220">
    <property type="entry name" value="S_TKc"/>
    <property type="match status" value="2"/>
</dbReference>
<feature type="domain" description="Protein kinase" evidence="7">
    <location>
        <begin position="242"/>
        <end position="514"/>
    </location>
</feature>
<dbReference type="Gene3D" id="1.10.510.10">
    <property type="entry name" value="Transferase(Phosphotransferase) domain 1"/>
    <property type="match status" value="2"/>
</dbReference>
<dbReference type="InterPro" id="IPR000719">
    <property type="entry name" value="Prot_kinase_dom"/>
</dbReference>
<feature type="binding site" evidence="6">
    <location>
        <position position="269"/>
    </location>
    <ligand>
        <name>ATP</name>
        <dbReference type="ChEBI" id="CHEBI:30616"/>
    </ligand>
</feature>
<evidence type="ECO:0000259" key="7">
    <source>
        <dbReference type="PROSITE" id="PS50011"/>
    </source>
</evidence>
<evidence type="ECO:0000256" key="4">
    <source>
        <dbReference type="ARBA" id="ARBA00022777"/>
    </source>
</evidence>
<organism evidence="8 9">
    <name type="scientific">Ceratodon purpureus</name>
    <name type="common">Fire moss</name>
    <name type="synonym">Dicranum purpureum</name>
    <dbReference type="NCBI Taxonomy" id="3225"/>
    <lineage>
        <taxon>Eukaryota</taxon>
        <taxon>Viridiplantae</taxon>
        <taxon>Streptophyta</taxon>
        <taxon>Embryophyta</taxon>
        <taxon>Bryophyta</taxon>
        <taxon>Bryophytina</taxon>
        <taxon>Bryopsida</taxon>
        <taxon>Dicranidae</taxon>
        <taxon>Pseudoditrichales</taxon>
        <taxon>Ditrichaceae</taxon>
        <taxon>Ceratodon</taxon>
    </lineage>
</organism>
<keyword evidence="9" id="KW-1185">Reference proteome</keyword>
<evidence type="ECO:0000256" key="5">
    <source>
        <dbReference type="ARBA" id="ARBA00022840"/>
    </source>
</evidence>
<dbReference type="InterPro" id="IPR011009">
    <property type="entry name" value="Kinase-like_dom_sf"/>
</dbReference>
<dbReference type="AlphaFoldDB" id="A0A8T0GJG1"/>
<name>A0A8T0GJG1_CERPU</name>
<dbReference type="InterPro" id="IPR008271">
    <property type="entry name" value="Ser/Thr_kinase_AS"/>
</dbReference>
<keyword evidence="5 6" id="KW-0067">ATP-binding</keyword>
<keyword evidence="4" id="KW-0418">Kinase</keyword>
<dbReference type="PROSITE" id="PS50011">
    <property type="entry name" value="PROTEIN_KINASE_DOM"/>
    <property type="match status" value="2"/>
</dbReference>
<keyword evidence="3 6" id="KW-0547">Nucleotide-binding</keyword>
<proteinExistence type="predicted"/>
<dbReference type="GO" id="GO:0007166">
    <property type="term" value="P:cell surface receptor signaling pathway"/>
    <property type="evidence" value="ECO:0007669"/>
    <property type="project" value="InterPro"/>
</dbReference>
<keyword evidence="2" id="KW-0808">Transferase</keyword>
<evidence type="ECO:0000256" key="1">
    <source>
        <dbReference type="ARBA" id="ARBA00022527"/>
    </source>
</evidence>
<dbReference type="GO" id="GO:0004674">
    <property type="term" value="F:protein serine/threonine kinase activity"/>
    <property type="evidence" value="ECO:0007669"/>
    <property type="project" value="UniProtKB-KW"/>
</dbReference>
<dbReference type="Proteomes" id="UP000822688">
    <property type="component" value="Chromosome 10"/>
</dbReference>
<dbReference type="PROSITE" id="PS00108">
    <property type="entry name" value="PROTEIN_KINASE_ST"/>
    <property type="match status" value="1"/>
</dbReference>
<keyword evidence="1" id="KW-0723">Serine/threonine-protein kinase</keyword>
<dbReference type="PANTHER" id="PTHR44329">
    <property type="entry name" value="SERINE/THREONINE-PROTEIN KINASE TNNI3K-RELATED"/>
    <property type="match status" value="1"/>
</dbReference>
<dbReference type="PANTHER" id="PTHR44329:SF260">
    <property type="entry name" value="PROTEIN KINASE DOMAIN-CONTAINING PROTEIN"/>
    <property type="match status" value="1"/>
</dbReference>
<evidence type="ECO:0000256" key="6">
    <source>
        <dbReference type="PROSITE-ProRule" id="PRU10141"/>
    </source>
</evidence>
<gene>
    <name evidence="8" type="ORF">KC19_10G121800</name>
</gene>